<dbReference type="Proteomes" id="UP000001549">
    <property type="component" value="Chromosome"/>
</dbReference>
<feature type="compositionally biased region" description="Low complexity" evidence="1">
    <location>
        <begin position="271"/>
        <end position="280"/>
    </location>
</feature>
<dbReference type="RefSeq" id="WP_013872737.1">
    <property type="nucleotide sequence ID" value="NC_015656.1"/>
</dbReference>
<evidence type="ECO:0000313" key="2">
    <source>
        <dbReference type="EMBL" id="AEH08763.1"/>
    </source>
</evidence>
<dbReference type="KEGG" id="fsy:FsymDg_1278"/>
<gene>
    <name evidence="2" type="ordered locus">FsymDg_1278</name>
</gene>
<feature type="region of interest" description="Disordered" evidence="1">
    <location>
        <begin position="34"/>
        <end position="64"/>
    </location>
</feature>
<proteinExistence type="predicted"/>
<feature type="region of interest" description="Disordered" evidence="1">
    <location>
        <begin position="252"/>
        <end position="299"/>
    </location>
</feature>
<evidence type="ECO:0000313" key="3">
    <source>
        <dbReference type="Proteomes" id="UP000001549"/>
    </source>
</evidence>
<sequence>MEMFLIWCLAYAIVRAAGDTAVNLASLLRGRPVTVHTRRPRSTSAGQSGDKPAPGRPVRPSYTGRALGTLARAVKESFVEGWRTGWSNGRTARYAGQGWRPWRQPHPPAEDMPVGDPPTPGAGIPRATPPPASSDPGPAAGGPAPRPAGGTTEAPTVDPVDPVGDKPAQPGRSGRPAGGDDEIVDAEVVTPRCWSDLDIDEQHQVVAAARDRYGRAWDDLTVDQCAGVVRDWINTRYRVDLHEIDVFDAQRGRDDPTWLTGPPDPGPAPTAGPAHDPATAVTGPSTPEGAPMTTTSGETTNIANARAYYTSLEKHATDDVAGQIELSKSYLTVAQMSDETVLGAITRAEEAARLLATAAAGVGAALEAHRLMEEAVASTPGAANTDFYKKG</sequence>
<protein>
    <submittedName>
        <fullName evidence="2">Uncharacterized protein</fullName>
    </submittedName>
</protein>
<evidence type="ECO:0000256" key="1">
    <source>
        <dbReference type="SAM" id="MobiDB-lite"/>
    </source>
</evidence>
<accession>F8B0D7</accession>
<feature type="compositionally biased region" description="Low complexity" evidence="1">
    <location>
        <begin position="134"/>
        <end position="156"/>
    </location>
</feature>
<reference evidence="2 3" key="1">
    <citation type="submission" date="2011-05" db="EMBL/GenBank/DDBJ databases">
        <title>Complete sequence of chromosome of Frankia symbiont of Datisca glomerata.</title>
        <authorList>
            <consortium name="US DOE Joint Genome Institute"/>
            <person name="Lucas S."/>
            <person name="Han J."/>
            <person name="Lapidus A."/>
            <person name="Cheng J.-F."/>
            <person name="Goodwin L."/>
            <person name="Pitluck S."/>
            <person name="Peters L."/>
            <person name="Mikhailova N."/>
            <person name="Chertkov O."/>
            <person name="Teshima H."/>
            <person name="Han C."/>
            <person name="Tapia R."/>
            <person name="Land M."/>
            <person name="Hauser L."/>
            <person name="Kyrpides N."/>
            <person name="Ivanova N."/>
            <person name="Pagani I."/>
            <person name="Berry A."/>
            <person name="Pawlowski K."/>
            <person name="Persson T."/>
            <person name="Vanden Heuvel B."/>
            <person name="Benson D."/>
            <person name="Woyke T."/>
        </authorList>
    </citation>
    <scope>NUCLEOTIDE SEQUENCE [LARGE SCALE GENOMIC DNA]</scope>
    <source>
        <strain evidence="3">4085684</strain>
    </source>
</reference>
<dbReference type="EMBL" id="CP002801">
    <property type="protein sequence ID" value="AEH08763.1"/>
    <property type="molecule type" value="Genomic_DNA"/>
</dbReference>
<dbReference type="STRING" id="656024.FsymDg_1278"/>
<keyword evidence="3" id="KW-1185">Reference proteome</keyword>
<organism evidence="2 3">
    <name type="scientific">Candidatus Protofrankia datiscae</name>
    <dbReference type="NCBI Taxonomy" id="2716812"/>
    <lineage>
        <taxon>Bacteria</taxon>
        <taxon>Bacillati</taxon>
        <taxon>Actinomycetota</taxon>
        <taxon>Actinomycetes</taxon>
        <taxon>Frankiales</taxon>
        <taxon>Frankiaceae</taxon>
        <taxon>Protofrankia</taxon>
    </lineage>
</organism>
<dbReference type="AlphaFoldDB" id="F8B0D7"/>
<name>F8B0D7_9ACTN</name>
<dbReference type="HOGENOM" id="CLU_705469_0_0_11"/>
<feature type="region of interest" description="Disordered" evidence="1">
    <location>
        <begin position="96"/>
        <end position="183"/>
    </location>
</feature>